<evidence type="ECO:0000313" key="2">
    <source>
        <dbReference type="Proteomes" id="UP001229346"/>
    </source>
</evidence>
<gene>
    <name evidence="1" type="ORF">J2T15_006131</name>
</gene>
<keyword evidence="2" id="KW-1185">Reference proteome</keyword>
<name>A0ABT9UEL5_PAEHA</name>
<evidence type="ECO:0000313" key="1">
    <source>
        <dbReference type="EMBL" id="MDQ0116649.1"/>
    </source>
</evidence>
<organism evidence="1 2">
    <name type="scientific">Paenibacillus harenae</name>
    <dbReference type="NCBI Taxonomy" id="306543"/>
    <lineage>
        <taxon>Bacteria</taxon>
        <taxon>Bacillati</taxon>
        <taxon>Bacillota</taxon>
        <taxon>Bacilli</taxon>
        <taxon>Bacillales</taxon>
        <taxon>Paenibacillaceae</taxon>
        <taxon>Paenibacillus</taxon>
    </lineage>
</organism>
<dbReference type="Proteomes" id="UP001229346">
    <property type="component" value="Unassembled WGS sequence"/>
</dbReference>
<dbReference type="EMBL" id="JAUSSU010000022">
    <property type="protein sequence ID" value="MDQ0116649.1"/>
    <property type="molecule type" value="Genomic_DNA"/>
</dbReference>
<proteinExistence type="predicted"/>
<accession>A0ABT9UEL5</accession>
<sequence length="54" mass="6142">MNNENMSHLTLVLRCKKIESTPPNYKFGGGFEITDIAFDNTGILTIENISHFRL</sequence>
<comment type="caution">
    <text evidence="1">The sequence shown here is derived from an EMBL/GenBank/DDBJ whole genome shotgun (WGS) entry which is preliminary data.</text>
</comment>
<reference evidence="1 2" key="1">
    <citation type="submission" date="2023-07" db="EMBL/GenBank/DDBJ databases">
        <title>Sorghum-associated microbial communities from plants grown in Nebraska, USA.</title>
        <authorList>
            <person name="Schachtman D."/>
        </authorList>
    </citation>
    <scope>NUCLEOTIDE SEQUENCE [LARGE SCALE GENOMIC DNA]</scope>
    <source>
        <strain evidence="1 2">CC482</strain>
    </source>
</reference>
<protein>
    <submittedName>
        <fullName evidence="1">Uncharacterized protein</fullName>
    </submittedName>
</protein>